<proteinExistence type="predicted"/>
<accession>A0A256H113</accession>
<sequence length="64" mass="7501">MFRFHDDLVTPRFVILRIAKITSSPHLNEKRGAAPIPNKWLHLMKVNRTNLNISINFQFISLND</sequence>
<evidence type="ECO:0000313" key="1">
    <source>
        <dbReference type="EMBL" id="OYR32958.1"/>
    </source>
</evidence>
<organism evidence="1 2">
    <name type="scientific">Brucella lupini</name>
    <dbReference type="NCBI Taxonomy" id="255457"/>
    <lineage>
        <taxon>Bacteria</taxon>
        <taxon>Pseudomonadati</taxon>
        <taxon>Pseudomonadota</taxon>
        <taxon>Alphaproteobacteria</taxon>
        <taxon>Hyphomicrobiales</taxon>
        <taxon>Brucellaceae</taxon>
        <taxon>Brucella/Ochrobactrum group</taxon>
        <taxon>Brucella</taxon>
    </lineage>
</organism>
<comment type="caution">
    <text evidence="1">The sequence shown here is derived from an EMBL/GenBank/DDBJ whole genome shotgun (WGS) entry which is preliminary data.</text>
</comment>
<dbReference type="Proteomes" id="UP000216363">
    <property type="component" value="Unassembled WGS sequence"/>
</dbReference>
<reference evidence="1 2" key="1">
    <citation type="submission" date="2017-07" db="EMBL/GenBank/DDBJ databases">
        <title>Draft genome of Ochrobactrum lupini type strain LUP21.</title>
        <authorList>
            <person name="Krzyzanowska D.M."/>
            <person name="Jafra S."/>
        </authorList>
    </citation>
    <scope>NUCLEOTIDE SEQUENCE [LARGE SCALE GENOMIC DNA]</scope>
    <source>
        <strain evidence="1 2">LUP21</strain>
    </source>
</reference>
<dbReference type="EMBL" id="NNRN01000004">
    <property type="protein sequence ID" value="OYR32958.1"/>
    <property type="molecule type" value="Genomic_DNA"/>
</dbReference>
<gene>
    <name evidence="1" type="ORF">CES86_5347</name>
</gene>
<protein>
    <submittedName>
        <fullName evidence="1">Uncharacterized protein</fullName>
    </submittedName>
</protein>
<name>A0A256H113_9HYPH</name>
<evidence type="ECO:0000313" key="2">
    <source>
        <dbReference type="Proteomes" id="UP000216363"/>
    </source>
</evidence>
<dbReference type="AlphaFoldDB" id="A0A256H113"/>